<proteinExistence type="predicted"/>
<dbReference type="RefSeq" id="WP_097173649.1">
    <property type="nucleotide sequence ID" value="NZ_OBML01000001.1"/>
</dbReference>
<keyword evidence="4" id="KW-1185">Reference proteome</keyword>
<dbReference type="Gene3D" id="3.20.180.10">
    <property type="entry name" value="PNP-oxidase-like"/>
    <property type="match status" value="1"/>
</dbReference>
<evidence type="ECO:0000259" key="2">
    <source>
        <dbReference type="Pfam" id="PF13883"/>
    </source>
</evidence>
<dbReference type="Proteomes" id="UP000219331">
    <property type="component" value="Unassembled WGS sequence"/>
</dbReference>
<gene>
    <name evidence="3" type="ORF">SAMN05421512_101248</name>
</gene>
<feature type="domain" description="CREG-like beta-barrel" evidence="2">
    <location>
        <begin position="20"/>
        <end position="164"/>
    </location>
</feature>
<dbReference type="PANTHER" id="PTHR13343">
    <property type="entry name" value="CREG1 PROTEIN"/>
    <property type="match status" value="1"/>
</dbReference>
<reference evidence="3 4" key="1">
    <citation type="submission" date="2017-08" db="EMBL/GenBank/DDBJ databases">
        <authorList>
            <person name="de Groot N.N."/>
        </authorList>
    </citation>
    <scope>NUCLEOTIDE SEQUENCE [LARGE SCALE GENOMIC DNA]</scope>
    <source>
        <strain evidence="3 4">USBA 352</strain>
    </source>
</reference>
<dbReference type="InterPro" id="IPR012349">
    <property type="entry name" value="Split_barrel_FMN-bd"/>
</dbReference>
<dbReference type="GO" id="GO:0005737">
    <property type="term" value="C:cytoplasm"/>
    <property type="evidence" value="ECO:0007669"/>
    <property type="project" value="UniProtKB-ARBA"/>
</dbReference>
<organism evidence="3 4">
    <name type="scientific">Stappia indica</name>
    <dbReference type="NCBI Taxonomy" id="538381"/>
    <lineage>
        <taxon>Bacteria</taxon>
        <taxon>Pseudomonadati</taxon>
        <taxon>Pseudomonadota</taxon>
        <taxon>Alphaproteobacteria</taxon>
        <taxon>Hyphomicrobiales</taxon>
        <taxon>Stappiaceae</taxon>
        <taxon>Stappia</taxon>
    </lineage>
</organism>
<protein>
    <submittedName>
        <fullName evidence="3">Uncharacterized protein</fullName>
    </submittedName>
</protein>
<feature type="domain" description="DUF2470" evidence="1">
    <location>
        <begin position="182"/>
        <end position="251"/>
    </location>
</feature>
<sequence length="259" mass="27850">MERRSVADNDRPEVIRPTDDEARLLSRRLVRMARFGALGVLDPADGMPFVSRVGLATEMDGTPVMLVSRLSQHTSAVAADPRCSLLVGEPGKGDPLAHPRLTIVARAERIDPADPSHAAIRRRYLLRHPKAKLYVDFPDFAFFRIVPERASLNGGFGKAYHLTAADLLLSGPVVAELGAAEAGAVDHMNEDHLDAIALYGDKLARAGSGNWRLSSLDPAGLDLVDGDKVARLDFDPPLASAGELRGRLVALAKQARAGE</sequence>
<dbReference type="SUPFAM" id="SSF50475">
    <property type="entry name" value="FMN-binding split barrel"/>
    <property type="match status" value="1"/>
</dbReference>
<evidence type="ECO:0000313" key="3">
    <source>
        <dbReference type="EMBL" id="SOB89360.1"/>
    </source>
</evidence>
<dbReference type="InterPro" id="IPR055343">
    <property type="entry name" value="CREG_beta-barrel"/>
</dbReference>
<dbReference type="AlphaFoldDB" id="A0A285R5I5"/>
<dbReference type="InterPro" id="IPR037119">
    <property type="entry name" value="Haem_oxidase_HugZ-like_sf"/>
</dbReference>
<dbReference type="PANTHER" id="PTHR13343:SF17">
    <property type="entry name" value="CELLULAR REPRESSOR OF E1A-STIMULATED GENES, ISOFORM A"/>
    <property type="match status" value="1"/>
</dbReference>
<evidence type="ECO:0000259" key="1">
    <source>
        <dbReference type="Pfam" id="PF10615"/>
    </source>
</evidence>
<accession>A0A285R5I5</accession>
<dbReference type="EMBL" id="OBML01000001">
    <property type="protein sequence ID" value="SOB89360.1"/>
    <property type="molecule type" value="Genomic_DNA"/>
</dbReference>
<evidence type="ECO:0000313" key="4">
    <source>
        <dbReference type="Proteomes" id="UP000219331"/>
    </source>
</evidence>
<dbReference type="STRING" id="538381.GCA_001696535_01326"/>
<dbReference type="InterPro" id="IPR019595">
    <property type="entry name" value="DUF2470"/>
</dbReference>
<dbReference type="Gene3D" id="2.30.110.10">
    <property type="entry name" value="Electron Transport, Fmn-binding Protein, Chain A"/>
    <property type="match status" value="1"/>
</dbReference>
<dbReference type="Pfam" id="PF13883">
    <property type="entry name" value="CREG_beta-barrel"/>
    <property type="match status" value="1"/>
</dbReference>
<dbReference type="OrthoDB" id="9814594at2"/>
<dbReference type="Pfam" id="PF10615">
    <property type="entry name" value="DUF2470"/>
    <property type="match status" value="1"/>
</dbReference>
<name>A0A285R5I5_9HYPH</name>